<organism evidence="3 4">
    <name type="scientific">Enterococcus raffinosus</name>
    <dbReference type="NCBI Taxonomy" id="71452"/>
    <lineage>
        <taxon>Bacteria</taxon>
        <taxon>Bacillati</taxon>
        <taxon>Bacillota</taxon>
        <taxon>Bacilli</taxon>
        <taxon>Lactobacillales</taxon>
        <taxon>Enterococcaceae</taxon>
        <taxon>Enterococcus</taxon>
    </lineage>
</organism>
<comment type="caution">
    <text evidence="3">The sequence shown here is derived from an EMBL/GenBank/DDBJ whole genome shotgun (WGS) entry which is preliminary data.</text>
</comment>
<evidence type="ECO:0000259" key="2">
    <source>
        <dbReference type="Pfam" id="PF08279"/>
    </source>
</evidence>
<dbReference type="RefSeq" id="WP_010745651.1">
    <property type="nucleotide sequence ID" value="NZ_CABLCA010000031.1"/>
</dbReference>
<gene>
    <name evidence="3" type="ORF">P7D78_06595</name>
</gene>
<dbReference type="InterPro" id="IPR013196">
    <property type="entry name" value="HTH_11"/>
</dbReference>
<dbReference type="Proteomes" id="UP001249240">
    <property type="component" value="Unassembled WGS sequence"/>
</dbReference>
<protein>
    <submittedName>
        <fullName evidence="3">Helix-turn-helix domain-containing protein</fullName>
    </submittedName>
</protein>
<dbReference type="InterPro" id="IPR036390">
    <property type="entry name" value="WH_DNA-bd_sf"/>
</dbReference>
<name>A0AAW8SSG0_9ENTE</name>
<dbReference type="SUPFAM" id="SSF46785">
    <property type="entry name" value="Winged helix' DNA-binding domain"/>
    <property type="match status" value="1"/>
</dbReference>
<evidence type="ECO:0000313" key="3">
    <source>
        <dbReference type="EMBL" id="MDT2537785.1"/>
    </source>
</evidence>
<dbReference type="Gene3D" id="1.10.10.10">
    <property type="entry name" value="Winged helix-like DNA-binding domain superfamily/Winged helix DNA-binding domain"/>
    <property type="match status" value="1"/>
</dbReference>
<dbReference type="InterPro" id="IPR036388">
    <property type="entry name" value="WH-like_DNA-bd_sf"/>
</dbReference>
<sequence length="342" mass="41220">MIWQFIARKKCQRQLELIGLVKEEMYTVTEMAKQIKVSRRTILRYLKDLQQKGYVIKEREWHLNYQNKKSYSELYRMLLMTDPRFQLFRQFLWGQGSETVNYSKLKELNRQLIYLNLSADCKIGGLLGESGLIFLLQLRYLRDFYYFEEAEIFQQMEQYHQRSPMIPISKELFPDDKSLQAFIEKFELQSKFAPYFYFDYMRYHFQIFVDFYHCHKSYQTNLYHEVKQAGKIIGEVINWKNEVLENTFYVKLFDLFFGIHQGLPLTVFNLKWQKSVVSENYYHLSKELKRQLPLLNNCRVDELALAVKNILFVSHYTALTTAPNLESSLLIQEKFQPFLLSD</sequence>
<accession>A0AAW8SSG0</accession>
<proteinExistence type="predicted"/>
<evidence type="ECO:0000256" key="1">
    <source>
        <dbReference type="ARBA" id="ARBA00023125"/>
    </source>
</evidence>
<dbReference type="Pfam" id="PF08279">
    <property type="entry name" value="HTH_11"/>
    <property type="match status" value="1"/>
</dbReference>
<dbReference type="EMBL" id="JARPXM010000005">
    <property type="protein sequence ID" value="MDT2537785.1"/>
    <property type="molecule type" value="Genomic_DNA"/>
</dbReference>
<dbReference type="AlphaFoldDB" id="A0AAW8SSG0"/>
<dbReference type="CDD" id="cd00090">
    <property type="entry name" value="HTH_ARSR"/>
    <property type="match status" value="1"/>
</dbReference>
<reference evidence="3" key="1">
    <citation type="submission" date="2023-03" db="EMBL/GenBank/DDBJ databases">
        <authorList>
            <person name="Shen W."/>
            <person name="Cai J."/>
        </authorList>
    </citation>
    <scope>NUCLEOTIDE SEQUENCE</scope>
    <source>
        <strain evidence="3">B646-2</strain>
    </source>
</reference>
<evidence type="ECO:0000313" key="4">
    <source>
        <dbReference type="Proteomes" id="UP001249240"/>
    </source>
</evidence>
<feature type="domain" description="Helix-turn-helix type 11" evidence="2">
    <location>
        <begin position="13"/>
        <end position="57"/>
    </location>
</feature>
<dbReference type="GO" id="GO:0003677">
    <property type="term" value="F:DNA binding"/>
    <property type="evidence" value="ECO:0007669"/>
    <property type="project" value="UniProtKB-KW"/>
</dbReference>
<dbReference type="InterPro" id="IPR011991">
    <property type="entry name" value="ArsR-like_HTH"/>
</dbReference>
<keyword evidence="1" id="KW-0238">DNA-binding</keyword>